<feature type="transmembrane region" description="Helical" evidence="3">
    <location>
        <begin position="281"/>
        <end position="299"/>
    </location>
</feature>
<organism evidence="4 5">
    <name type="scientific">Saprolegnia diclina (strain VS20)</name>
    <dbReference type="NCBI Taxonomy" id="1156394"/>
    <lineage>
        <taxon>Eukaryota</taxon>
        <taxon>Sar</taxon>
        <taxon>Stramenopiles</taxon>
        <taxon>Oomycota</taxon>
        <taxon>Saprolegniomycetes</taxon>
        <taxon>Saprolegniales</taxon>
        <taxon>Saprolegniaceae</taxon>
        <taxon>Saprolegnia</taxon>
    </lineage>
</organism>
<dbReference type="GeneID" id="19948041"/>
<dbReference type="RefSeq" id="XP_008611362.1">
    <property type="nucleotide sequence ID" value="XM_008613140.1"/>
</dbReference>
<feature type="transmembrane region" description="Helical" evidence="3">
    <location>
        <begin position="37"/>
        <end position="62"/>
    </location>
</feature>
<evidence type="ECO:0000313" key="5">
    <source>
        <dbReference type="Proteomes" id="UP000030762"/>
    </source>
</evidence>
<dbReference type="SUPFAM" id="SSF52058">
    <property type="entry name" value="L domain-like"/>
    <property type="match status" value="1"/>
</dbReference>
<keyword evidence="3" id="KW-0472">Membrane</keyword>
<dbReference type="Proteomes" id="UP000030762">
    <property type="component" value="Unassembled WGS sequence"/>
</dbReference>
<evidence type="ECO:0000313" key="4">
    <source>
        <dbReference type="EMBL" id="EQC35078.1"/>
    </source>
</evidence>
<keyword evidence="1" id="KW-0433">Leucine-rich repeat</keyword>
<proteinExistence type="predicted"/>
<keyword evidence="5" id="KW-1185">Reference proteome</keyword>
<gene>
    <name evidence="4" type="ORF">SDRG_07314</name>
</gene>
<dbReference type="InParanoid" id="T0RRJ3"/>
<sequence>MTDISASVVGPLWQAQRVSSFQNLTRSLDRQTTTMRVLWVAAALMHVIAGAFLGGMAFGHFYLTQPSLGYDYVTVLHLYRPVLTTVVTFGALATLHGLRLLHMLLRALKPPHRIATSSKSSNSRSSETGGLQHIVRSGWRHLRLIGVHGPYFEVKVAFRHLLVSSTNTYRAYRTALLVGDPAINTTVSVVLCLYGLGLPLLWIATQRTSKASRRLWTSLVHVALNFGMNILLPMWVLAPYVDFFIRPDALELQYQDTYYPIGIAICQTVLITSLLDYGLMVFTQLFLFSALYDFVACFCSKRRLTASELVADEAHLREALNVVRGRLLSVSLNAKRRLVPTRKIGFFPRQATAVVAFDVTSAIFRKSTRKHSSYMTLCLGYSILVGYLLTIVWGLAILGLNFVPWYDVHCPRSCLARTRPWFSRTCACLTLEATCDPASNMLDLDFAVVSPTSVVFLIISHCPQLSIPTKVSSLLNLVGLLIYNSTLTTWPENVSVTQFKRFSYAMIVSTNMTTLPLGLLTAPSSSFIDLEVSHSNLHDLGLGVSYFETLSVVYLEHCAFREYPAELVVHASLSGFSLVHNLLTSIPDNLSFPALMYLGVSGNAMLGDLPDVIFNQSSLSQVALEATNVTRLPSPTVFGPNLSVLAMSGTPYCLRNDTAPKDEGIVVCDVGDYVDGYFPFAQIVAQRAATFDFLYYEG</sequence>
<evidence type="ECO:0000256" key="3">
    <source>
        <dbReference type="SAM" id="Phobius"/>
    </source>
</evidence>
<dbReference type="VEuPathDB" id="FungiDB:SDRG_07314"/>
<protein>
    <submittedName>
        <fullName evidence="4">Uncharacterized protein</fullName>
    </submittedName>
</protein>
<dbReference type="EMBL" id="JH767152">
    <property type="protein sequence ID" value="EQC35078.1"/>
    <property type="molecule type" value="Genomic_DNA"/>
</dbReference>
<evidence type="ECO:0000256" key="1">
    <source>
        <dbReference type="ARBA" id="ARBA00022614"/>
    </source>
</evidence>
<dbReference type="OMA" id="THQAYRM"/>
<dbReference type="GO" id="GO:0005737">
    <property type="term" value="C:cytoplasm"/>
    <property type="evidence" value="ECO:0007669"/>
    <property type="project" value="TreeGrafter"/>
</dbReference>
<dbReference type="InterPro" id="IPR050216">
    <property type="entry name" value="LRR_domain-containing"/>
</dbReference>
<feature type="transmembrane region" description="Helical" evidence="3">
    <location>
        <begin position="224"/>
        <end position="245"/>
    </location>
</feature>
<feature type="transmembrane region" description="Helical" evidence="3">
    <location>
        <begin position="82"/>
        <end position="101"/>
    </location>
</feature>
<dbReference type="eggNOG" id="ENOG502SJXN">
    <property type="taxonomic scope" value="Eukaryota"/>
</dbReference>
<keyword evidence="3" id="KW-0812">Transmembrane</keyword>
<name>T0RRJ3_SAPDV</name>
<keyword evidence="3" id="KW-1133">Transmembrane helix</keyword>
<dbReference type="AlphaFoldDB" id="T0RRJ3"/>
<reference evidence="4 5" key="1">
    <citation type="submission" date="2012-04" db="EMBL/GenBank/DDBJ databases">
        <title>The Genome Sequence of Saprolegnia declina VS20.</title>
        <authorList>
            <consortium name="The Broad Institute Genome Sequencing Platform"/>
            <person name="Russ C."/>
            <person name="Nusbaum C."/>
            <person name="Tyler B."/>
            <person name="van West P."/>
            <person name="Dieguez-Uribeondo J."/>
            <person name="de Bruijn I."/>
            <person name="Tripathy S."/>
            <person name="Jiang R."/>
            <person name="Young S.K."/>
            <person name="Zeng Q."/>
            <person name="Gargeya S."/>
            <person name="Fitzgerald M."/>
            <person name="Haas B."/>
            <person name="Abouelleil A."/>
            <person name="Alvarado L."/>
            <person name="Arachchi H.M."/>
            <person name="Berlin A."/>
            <person name="Chapman S.B."/>
            <person name="Goldberg J."/>
            <person name="Griggs A."/>
            <person name="Gujja S."/>
            <person name="Hansen M."/>
            <person name="Howarth C."/>
            <person name="Imamovic A."/>
            <person name="Larimer J."/>
            <person name="McCowen C."/>
            <person name="Montmayeur A."/>
            <person name="Murphy C."/>
            <person name="Neiman D."/>
            <person name="Pearson M."/>
            <person name="Priest M."/>
            <person name="Roberts A."/>
            <person name="Saif S."/>
            <person name="Shea T."/>
            <person name="Sisk P."/>
            <person name="Sykes S."/>
            <person name="Wortman J."/>
            <person name="Nusbaum C."/>
            <person name="Birren B."/>
        </authorList>
    </citation>
    <scope>NUCLEOTIDE SEQUENCE [LARGE SCALE GENOMIC DNA]</scope>
    <source>
        <strain evidence="4 5">VS20</strain>
    </source>
</reference>
<accession>T0RRJ3</accession>
<dbReference type="PANTHER" id="PTHR48051:SF1">
    <property type="entry name" value="RAS SUPPRESSOR PROTEIN 1"/>
    <property type="match status" value="1"/>
</dbReference>
<feature type="transmembrane region" description="Helical" evidence="3">
    <location>
        <begin position="182"/>
        <end position="204"/>
    </location>
</feature>
<dbReference type="InterPro" id="IPR032675">
    <property type="entry name" value="LRR_dom_sf"/>
</dbReference>
<dbReference type="OrthoDB" id="110711at2759"/>
<dbReference type="Gene3D" id="3.80.10.10">
    <property type="entry name" value="Ribonuclease Inhibitor"/>
    <property type="match status" value="1"/>
</dbReference>
<dbReference type="PANTHER" id="PTHR48051">
    <property type="match status" value="1"/>
</dbReference>
<evidence type="ECO:0000256" key="2">
    <source>
        <dbReference type="ARBA" id="ARBA00022737"/>
    </source>
</evidence>
<feature type="transmembrane region" description="Helical" evidence="3">
    <location>
        <begin position="374"/>
        <end position="406"/>
    </location>
</feature>
<keyword evidence="2" id="KW-0677">Repeat</keyword>
<dbReference type="STRING" id="1156394.T0RRJ3"/>